<protein>
    <recommendedName>
        <fullName evidence="2">DUF6590 domain-containing protein</fullName>
    </recommendedName>
</protein>
<feature type="compositionally biased region" description="Polar residues" evidence="1">
    <location>
        <begin position="20"/>
        <end position="42"/>
    </location>
</feature>
<dbReference type="VEuPathDB" id="FungiDB:MYCFIDRAFT_76484"/>
<dbReference type="GeneID" id="19341206"/>
<feature type="region of interest" description="Disordered" evidence="1">
    <location>
        <begin position="1"/>
        <end position="86"/>
    </location>
</feature>
<dbReference type="KEGG" id="pfj:MYCFIDRAFT_76484"/>
<evidence type="ECO:0000313" key="3">
    <source>
        <dbReference type="EMBL" id="EME89121.1"/>
    </source>
</evidence>
<evidence type="ECO:0000256" key="1">
    <source>
        <dbReference type="SAM" id="MobiDB-lite"/>
    </source>
</evidence>
<dbReference type="Pfam" id="PF20233">
    <property type="entry name" value="DUF6590"/>
    <property type="match status" value="1"/>
</dbReference>
<proteinExistence type="predicted"/>
<organism evidence="3 4">
    <name type="scientific">Pseudocercospora fijiensis (strain CIRAD86)</name>
    <name type="common">Black leaf streak disease fungus</name>
    <name type="synonym">Mycosphaerella fijiensis</name>
    <dbReference type="NCBI Taxonomy" id="383855"/>
    <lineage>
        <taxon>Eukaryota</taxon>
        <taxon>Fungi</taxon>
        <taxon>Dikarya</taxon>
        <taxon>Ascomycota</taxon>
        <taxon>Pezizomycotina</taxon>
        <taxon>Dothideomycetes</taxon>
        <taxon>Dothideomycetidae</taxon>
        <taxon>Mycosphaerellales</taxon>
        <taxon>Mycosphaerellaceae</taxon>
        <taxon>Pseudocercospora</taxon>
    </lineage>
</organism>
<dbReference type="EMBL" id="KB446555">
    <property type="protein sequence ID" value="EME89121.1"/>
    <property type="molecule type" value="Genomic_DNA"/>
</dbReference>
<dbReference type="eggNOG" id="ENOG502R9FY">
    <property type="taxonomic scope" value="Eukaryota"/>
</dbReference>
<reference evidence="3 4" key="1">
    <citation type="journal article" date="2012" name="PLoS Pathog.">
        <title>Diverse lifestyles and strategies of plant pathogenesis encoded in the genomes of eighteen Dothideomycetes fungi.</title>
        <authorList>
            <person name="Ohm R.A."/>
            <person name="Feau N."/>
            <person name="Henrissat B."/>
            <person name="Schoch C.L."/>
            <person name="Horwitz B.A."/>
            <person name="Barry K.W."/>
            <person name="Condon B.J."/>
            <person name="Copeland A.C."/>
            <person name="Dhillon B."/>
            <person name="Glaser F."/>
            <person name="Hesse C.N."/>
            <person name="Kosti I."/>
            <person name="LaButti K."/>
            <person name="Lindquist E.A."/>
            <person name="Lucas S."/>
            <person name="Salamov A.A."/>
            <person name="Bradshaw R.E."/>
            <person name="Ciuffetti L."/>
            <person name="Hamelin R.C."/>
            <person name="Kema G.H.J."/>
            <person name="Lawrence C."/>
            <person name="Scott J.A."/>
            <person name="Spatafora J.W."/>
            <person name="Turgeon B.G."/>
            <person name="de Wit P.J.G.M."/>
            <person name="Zhong S."/>
            <person name="Goodwin S.B."/>
            <person name="Grigoriev I.V."/>
        </authorList>
    </citation>
    <scope>NUCLEOTIDE SEQUENCE [LARGE SCALE GENOMIC DNA]</scope>
    <source>
        <strain evidence="3 4">CIRAD86</strain>
    </source>
</reference>
<keyword evidence="4" id="KW-1185">Reference proteome</keyword>
<dbReference type="RefSeq" id="XP_007920462.1">
    <property type="nucleotide sequence ID" value="XM_007922271.1"/>
</dbReference>
<dbReference type="AlphaFoldDB" id="N1QAW4"/>
<name>N1QAW4_PSEFD</name>
<dbReference type="HOGENOM" id="CLU_987400_0_0_1"/>
<dbReference type="InterPro" id="IPR046497">
    <property type="entry name" value="DUF6590"/>
</dbReference>
<dbReference type="Proteomes" id="UP000016932">
    <property type="component" value="Unassembled WGS sequence"/>
</dbReference>
<evidence type="ECO:0000313" key="4">
    <source>
        <dbReference type="Proteomes" id="UP000016932"/>
    </source>
</evidence>
<feature type="compositionally biased region" description="Polar residues" evidence="1">
    <location>
        <begin position="1"/>
        <end position="10"/>
    </location>
</feature>
<gene>
    <name evidence="3" type="ORF">MYCFIDRAFT_76484</name>
</gene>
<evidence type="ECO:0000259" key="2">
    <source>
        <dbReference type="Pfam" id="PF20233"/>
    </source>
</evidence>
<sequence length="282" mass="31385">MGFSNNSDSSLRPGVASVAGRQNYTQSNTSQPTYPQTGSAMQRSLAPNPGLANPSMAPNPPIPGSVVSRWGAGASQFPGSQMGGTRSAYEPFGSGRKTKWLRNSVCIKATYDRARFNKGDVIPLPFHAPVMNENLAPTDDNLRQSKWGPVLSKRRMFIVLWKFKTHLFCVPLYSFGLRGFQAKANRPGFEDYITVMNEADDLKPEPFDNQGCQYEPLVFRHIPGGFALEPSTCCHITAGVQINWQEHIYDVGRIDKQSYLRLLRLYKAAAKNAEEENYAFPQ</sequence>
<dbReference type="OrthoDB" id="3438983at2759"/>
<accession>N1QAW4</accession>
<feature type="domain" description="DUF6590" evidence="2">
    <location>
        <begin position="114"/>
        <end position="263"/>
    </location>
</feature>